<gene>
    <name evidence="3" type="ORF">J5N97_017826</name>
</gene>
<dbReference type="SMART" id="SM00767">
    <property type="entry name" value="DCD"/>
    <property type="match status" value="1"/>
</dbReference>
<feature type="compositionally biased region" description="Basic and acidic residues" evidence="1">
    <location>
        <begin position="832"/>
        <end position="852"/>
    </location>
</feature>
<proteinExistence type="predicted"/>
<organism evidence="3 4">
    <name type="scientific">Dioscorea zingiberensis</name>
    <dbReference type="NCBI Taxonomy" id="325984"/>
    <lineage>
        <taxon>Eukaryota</taxon>
        <taxon>Viridiplantae</taxon>
        <taxon>Streptophyta</taxon>
        <taxon>Embryophyta</taxon>
        <taxon>Tracheophyta</taxon>
        <taxon>Spermatophyta</taxon>
        <taxon>Magnoliopsida</taxon>
        <taxon>Liliopsida</taxon>
        <taxon>Dioscoreales</taxon>
        <taxon>Dioscoreaceae</taxon>
        <taxon>Dioscorea</taxon>
    </lineage>
</organism>
<evidence type="ECO:0000313" key="3">
    <source>
        <dbReference type="EMBL" id="KAJ0975861.1"/>
    </source>
</evidence>
<comment type="caution">
    <text evidence="3">The sequence shown here is derived from an EMBL/GenBank/DDBJ whole genome shotgun (WGS) entry which is preliminary data.</text>
</comment>
<sequence length="916" mass="101699">MEHDLESNSFEQDSRIVGAIFMSNRATKKECMKRGLFGLPHSQASFVNKLKAGMLLFLFEHEQRKLFGVFEATSDGAMNIIPNAFRSSGTPFPAQVSRLLQLFSSKKINLGDEQNLISKSSVFKTKVSGKGKLLDTAEHDMADGFHSFKKPSSYSHNAKLPMYYDYPPTSEHPTAFVKHEHRFCPSVPCAADVELSNFSLSTNQIDGVLGRSFPVSHFRDHDYYDVFPGSVGKQSSTTAGSSGHSAAHEFAAHARPPAVMPGPYFSSHSSSSNQKLESTNFLSNDCHNLDVSSRGINDSLSIPVYEPSSGYLPSDDYQSLNFSNSHRTFEGLSNPVYEPSGAALGLMSSVDNSNVQDHNNISFPDCFNSTTSPNHVSEPGFFVTNAERMSGLMLSPSKLHYYPLATQSENFSSGQWQRQFSPSGDYIPLSIDEKLPRNMEHPTFLSSPKVEASDMEYFNSSYSLQENDRERENETLRCFNPSPSNKYHSSYAKSFYPDAFRKTSVFSRLSRNPLQHEQVGVHMIDNGVTLNHLMKLMSQRKKQWNKKKAPRRSFQHDDEQLECVSEMEPSETASLVLLQSDEEASTEVKIDVPFFNFKRRSETCKVEHEDRINCDNTADKGKHKRRLVRPSFDEDEQPCAKENLHSKRLSQRMVGIEALEINGQDNNTQIGDSSVKSYVDNRNGASYPEASLGSLGFAKSEKNAFELKDICDAHRTDEKDLVMSDGTVKIFSVESDIPSQTATTLKLGEETDEKFDALANESSVVLVHRKCIALKSDEVQKGNVKISDLGSEKILVKVYDECPQEASGNVNGGEEEPVSHLVSHGNLLVPSDAKKGNNSEDGGQKNDMKVDESAVSISKASDAGSAGASVDNAEAQKDKVCRLAAAVAPLQYIHLIVLSCEVYAAFLWPHRFCFLE</sequence>
<dbReference type="OrthoDB" id="1928633at2759"/>
<dbReference type="PROSITE" id="PS51222">
    <property type="entry name" value="DCD"/>
    <property type="match status" value="1"/>
</dbReference>
<dbReference type="InterPro" id="IPR013989">
    <property type="entry name" value="Dev_and_cell_death_domain"/>
</dbReference>
<feature type="domain" description="DCD" evidence="2">
    <location>
        <begin position="14"/>
        <end position="147"/>
    </location>
</feature>
<dbReference type="PANTHER" id="PTHR46444">
    <property type="entry name" value="DCD (DEVELOPMENT AND CELL DEATH) DOMAIN PROTEIN-RELATED"/>
    <property type="match status" value="1"/>
</dbReference>
<reference evidence="3" key="1">
    <citation type="submission" date="2021-03" db="EMBL/GenBank/DDBJ databases">
        <authorList>
            <person name="Li Z."/>
            <person name="Yang C."/>
        </authorList>
    </citation>
    <scope>NUCLEOTIDE SEQUENCE</scope>
    <source>
        <strain evidence="3">Dzin_1.0</strain>
        <tissue evidence="3">Leaf</tissue>
    </source>
</reference>
<protein>
    <recommendedName>
        <fullName evidence="2">DCD domain-containing protein</fullName>
    </recommendedName>
</protein>
<dbReference type="PANTHER" id="PTHR46444:SF9">
    <property type="entry name" value="DCD (DEVELOPMENT AND CELL DEATH) DOMAIN PROTEIN"/>
    <property type="match status" value="1"/>
</dbReference>
<reference evidence="3" key="2">
    <citation type="journal article" date="2022" name="Hortic Res">
        <title>The genome of Dioscorea zingiberensis sheds light on the biosynthesis, origin and evolution of the medicinally important diosgenin saponins.</title>
        <authorList>
            <person name="Li Y."/>
            <person name="Tan C."/>
            <person name="Li Z."/>
            <person name="Guo J."/>
            <person name="Li S."/>
            <person name="Chen X."/>
            <person name="Wang C."/>
            <person name="Dai X."/>
            <person name="Yang H."/>
            <person name="Song W."/>
            <person name="Hou L."/>
            <person name="Xu J."/>
            <person name="Tong Z."/>
            <person name="Xu A."/>
            <person name="Yuan X."/>
            <person name="Wang W."/>
            <person name="Yang Q."/>
            <person name="Chen L."/>
            <person name="Sun Z."/>
            <person name="Wang K."/>
            <person name="Pan B."/>
            <person name="Chen J."/>
            <person name="Bao Y."/>
            <person name="Liu F."/>
            <person name="Qi X."/>
            <person name="Gang D.R."/>
            <person name="Wen J."/>
            <person name="Li J."/>
        </authorList>
    </citation>
    <scope>NUCLEOTIDE SEQUENCE</scope>
    <source>
        <strain evidence="3">Dzin_1.0</strain>
    </source>
</reference>
<dbReference type="AlphaFoldDB" id="A0A9D5CM43"/>
<evidence type="ECO:0000256" key="1">
    <source>
        <dbReference type="SAM" id="MobiDB-lite"/>
    </source>
</evidence>
<name>A0A9D5CM43_9LILI</name>
<dbReference type="Proteomes" id="UP001085076">
    <property type="component" value="Miscellaneous, Linkage group lg04"/>
</dbReference>
<dbReference type="Pfam" id="PF10539">
    <property type="entry name" value="Dev_Cell_Death"/>
    <property type="match status" value="1"/>
</dbReference>
<accession>A0A9D5CM43</accession>
<evidence type="ECO:0000313" key="4">
    <source>
        <dbReference type="Proteomes" id="UP001085076"/>
    </source>
</evidence>
<feature type="region of interest" description="Disordered" evidence="1">
    <location>
        <begin position="828"/>
        <end position="852"/>
    </location>
</feature>
<dbReference type="EMBL" id="JAGGNH010000004">
    <property type="protein sequence ID" value="KAJ0975861.1"/>
    <property type="molecule type" value="Genomic_DNA"/>
</dbReference>
<keyword evidence="4" id="KW-1185">Reference proteome</keyword>
<evidence type="ECO:0000259" key="2">
    <source>
        <dbReference type="PROSITE" id="PS51222"/>
    </source>
</evidence>